<evidence type="ECO:0000256" key="4">
    <source>
        <dbReference type="ARBA" id="ARBA00022723"/>
    </source>
</evidence>
<name>A0A8H4SRQ3_9HYPO</name>
<reference evidence="9" key="2">
    <citation type="submission" date="2020-05" db="EMBL/GenBank/DDBJ databases">
        <authorList>
            <person name="Kim H.-S."/>
            <person name="Proctor R.H."/>
            <person name="Brown D.W."/>
        </authorList>
    </citation>
    <scope>NUCLEOTIDE SEQUENCE</scope>
    <source>
        <strain evidence="9">NRRL 20472</strain>
    </source>
</reference>
<evidence type="ECO:0000256" key="1">
    <source>
        <dbReference type="ARBA" id="ARBA00001971"/>
    </source>
</evidence>
<evidence type="ECO:0000256" key="8">
    <source>
        <dbReference type="PIRSR" id="PIRSR602401-1"/>
    </source>
</evidence>
<dbReference type="OrthoDB" id="1470350at2759"/>
<dbReference type="InterPro" id="IPR002401">
    <property type="entry name" value="Cyt_P450_E_grp-I"/>
</dbReference>
<evidence type="ECO:0000256" key="3">
    <source>
        <dbReference type="ARBA" id="ARBA00022617"/>
    </source>
</evidence>
<dbReference type="PRINTS" id="PR00385">
    <property type="entry name" value="P450"/>
</dbReference>
<dbReference type="PANTHER" id="PTHR24305">
    <property type="entry name" value="CYTOCHROME P450"/>
    <property type="match status" value="1"/>
</dbReference>
<comment type="similarity">
    <text evidence="2">Belongs to the cytochrome P450 family.</text>
</comment>
<dbReference type="Pfam" id="PF00067">
    <property type="entry name" value="p450"/>
    <property type="match status" value="1"/>
</dbReference>
<evidence type="ECO:0000313" key="10">
    <source>
        <dbReference type="Proteomes" id="UP000622797"/>
    </source>
</evidence>
<dbReference type="Proteomes" id="UP000622797">
    <property type="component" value="Unassembled WGS sequence"/>
</dbReference>
<dbReference type="PANTHER" id="PTHR24305:SF230">
    <property type="entry name" value="P450, PUTATIVE (EUROFUNG)-RELATED"/>
    <property type="match status" value="1"/>
</dbReference>
<dbReference type="CDD" id="cd11058">
    <property type="entry name" value="CYP60B-like"/>
    <property type="match status" value="1"/>
</dbReference>
<keyword evidence="5" id="KW-0560">Oxidoreductase</keyword>
<feature type="binding site" description="axial binding residue" evidence="8">
    <location>
        <position position="434"/>
    </location>
    <ligand>
        <name>heme</name>
        <dbReference type="ChEBI" id="CHEBI:30413"/>
    </ligand>
    <ligandPart>
        <name>Fe</name>
        <dbReference type="ChEBI" id="CHEBI:18248"/>
    </ligandPart>
</feature>
<reference evidence="9" key="1">
    <citation type="journal article" date="2020" name="BMC Genomics">
        <title>Correction to: Identification and distribution of gene clusters required for synthesis of sphingolipid metabolism inhibitors in diverse species of the filamentous fungus Fusarium.</title>
        <authorList>
            <person name="Kim H.S."/>
            <person name="Lohmar J.M."/>
            <person name="Busman M."/>
            <person name="Brown D.W."/>
            <person name="Naumann T.A."/>
            <person name="Divon H.H."/>
            <person name="Lysoe E."/>
            <person name="Uhlig S."/>
            <person name="Proctor R.H."/>
        </authorList>
    </citation>
    <scope>NUCLEOTIDE SEQUENCE</scope>
    <source>
        <strain evidence="9">NRRL 20472</strain>
    </source>
</reference>
<dbReference type="InterPro" id="IPR001128">
    <property type="entry name" value="Cyt_P450"/>
</dbReference>
<keyword evidence="10" id="KW-1185">Reference proteome</keyword>
<keyword evidence="7" id="KW-0503">Monooxygenase</keyword>
<proteinExistence type="inferred from homology"/>
<sequence length="489" mass="55458">MASILQLTGLSIILASLYVVSKVLHSLFFHPLRSYPGPILNRISILPFLYWLSSGTLPYHVADLHGRYGRVIRIAPNELAFCDPRAWRDIYSRQGAGRLECPHDMDYYNGTRQSQASIIACEREEHDAIRKKMNIGFSDHALKTQEPEIQRYIDLLVQRLTTHSSNGQSVNLRDWIAYTTFDLIGKLTFGSDFGCLESNAYHSWIRLIIGHVKGLATLFAMSRLGILTTVSSLMTKLGIGNDKRQLHLQLTEEKTKQRLALKASHLGFLDGLVDSDIPFEQLKRNAALLIVAGSETTATLLTGALFLVGTHPEVYEKLQTEVRSRFTSASDINFKSVNELQYMLAVLNETLRHYPPVAVNSPRRVDQPETKIAGYDVPVGTTVGVWQWALYHDPALFADPHCFDPDRFYDRSNSKYANDCLSAVKPFLIGPRNCLGQNLAILEMRAILARLIWEFDIKISEESRGWLKNQPNFLLWDKPDLHVYLTRVQ</sequence>
<evidence type="ECO:0000256" key="7">
    <source>
        <dbReference type="ARBA" id="ARBA00023033"/>
    </source>
</evidence>
<dbReference type="EMBL" id="JABEXW010001328">
    <property type="protein sequence ID" value="KAF4944541.1"/>
    <property type="molecule type" value="Genomic_DNA"/>
</dbReference>
<dbReference type="SUPFAM" id="SSF48264">
    <property type="entry name" value="Cytochrome P450"/>
    <property type="match status" value="1"/>
</dbReference>
<keyword evidence="6 8" id="KW-0408">Iron</keyword>
<dbReference type="Gene3D" id="1.10.630.10">
    <property type="entry name" value="Cytochrome P450"/>
    <property type="match status" value="1"/>
</dbReference>
<dbReference type="InterPro" id="IPR036396">
    <property type="entry name" value="Cyt_P450_sf"/>
</dbReference>
<evidence type="ECO:0000256" key="2">
    <source>
        <dbReference type="ARBA" id="ARBA00010617"/>
    </source>
</evidence>
<keyword evidence="4 8" id="KW-0479">Metal-binding</keyword>
<dbReference type="GO" id="GO:0004497">
    <property type="term" value="F:monooxygenase activity"/>
    <property type="evidence" value="ECO:0007669"/>
    <property type="project" value="UniProtKB-KW"/>
</dbReference>
<evidence type="ECO:0008006" key="11">
    <source>
        <dbReference type="Google" id="ProtNLM"/>
    </source>
</evidence>
<dbReference type="AlphaFoldDB" id="A0A8H4SRQ3"/>
<dbReference type="GO" id="GO:0005506">
    <property type="term" value="F:iron ion binding"/>
    <property type="evidence" value="ECO:0007669"/>
    <property type="project" value="InterPro"/>
</dbReference>
<evidence type="ECO:0000256" key="5">
    <source>
        <dbReference type="ARBA" id="ARBA00023002"/>
    </source>
</evidence>
<keyword evidence="3 8" id="KW-0349">Heme</keyword>
<evidence type="ECO:0000313" key="9">
    <source>
        <dbReference type="EMBL" id="KAF4944541.1"/>
    </source>
</evidence>
<protein>
    <recommendedName>
        <fullName evidence="11">Cytochrome P450 monooxygenase</fullName>
    </recommendedName>
</protein>
<dbReference type="PRINTS" id="PR00463">
    <property type="entry name" value="EP450I"/>
</dbReference>
<comment type="caution">
    <text evidence="9">The sequence shown here is derived from an EMBL/GenBank/DDBJ whole genome shotgun (WGS) entry which is preliminary data.</text>
</comment>
<dbReference type="GO" id="GO:0016705">
    <property type="term" value="F:oxidoreductase activity, acting on paired donors, with incorporation or reduction of molecular oxygen"/>
    <property type="evidence" value="ECO:0007669"/>
    <property type="project" value="InterPro"/>
</dbReference>
<gene>
    <name evidence="9" type="ORF">FSARC_14648</name>
</gene>
<dbReference type="GO" id="GO:0020037">
    <property type="term" value="F:heme binding"/>
    <property type="evidence" value="ECO:0007669"/>
    <property type="project" value="InterPro"/>
</dbReference>
<accession>A0A8H4SRQ3</accession>
<dbReference type="InterPro" id="IPR050121">
    <property type="entry name" value="Cytochrome_P450_monoxygenase"/>
</dbReference>
<comment type="cofactor">
    <cofactor evidence="1 8">
        <name>heme</name>
        <dbReference type="ChEBI" id="CHEBI:30413"/>
    </cofactor>
</comment>
<evidence type="ECO:0000256" key="6">
    <source>
        <dbReference type="ARBA" id="ARBA00023004"/>
    </source>
</evidence>
<organism evidence="9 10">
    <name type="scientific">Fusarium sarcochroum</name>
    <dbReference type="NCBI Taxonomy" id="1208366"/>
    <lineage>
        <taxon>Eukaryota</taxon>
        <taxon>Fungi</taxon>
        <taxon>Dikarya</taxon>
        <taxon>Ascomycota</taxon>
        <taxon>Pezizomycotina</taxon>
        <taxon>Sordariomycetes</taxon>
        <taxon>Hypocreomycetidae</taxon>
        <taxon>Hypocreales</taxon>
        <taxon>Nectriaceae</taxon>
        <taxon>Fusarium</taxon>
        <taxon>Fusarium lateritium species complex</taxon>
    </lineage>
</organism>